<evidence type="ECO:0000313" key="2">
    <source>
        <dbReference type="EMBL" id="RDX47526.1"/>
    </source>
</evidence>
<name>A0A371D4Q4_9APHY</name>
<organism evidence="2 3">
    <name type="scientific">Lentinus brumalis</name>
    <dbReference type="NCBI Taxonomy" id="2498619"/>
    <lineage>
        <taxon>Eukaryota</taxon>
        <taxon>Fungi</taxon>
        <taxon>Dikarya</taxon>
        <taxon>Basidiomycota</taxon>
        <taxon>Agaricomycotina</taxon>
        <taxon>Agaricomycetes</taxon>
        <taxon>Polyporales</taxon>
        <taxon>Polyporaceae</taxon>
        <taxon>Lentinus</taxon>
    </lineage>
</organism>
<reference evidence="2 3" key="1">
    <citation type="journal article" date="2018" name="Biotechnol. Biofuels">
        <title>Integrative visual omics of the white-rot fungus Polyporus brumalis exposes the biotechnological potential of its oxidative enzymes for delignifying raw plant biomass.</title>
        <authorList>
            <person name="Miyauchi S."/>
            <person name="Rancon A."/>
            <person name="Drula E."/>
            <person name="Hage H."/>
            <person name="Chaduli D."/>
            <person name="Favel A."/>
            <person name="Grisel S."/>
            <person name="Henrissat B."/>
            <person name="Herpoel-Gimbert I."/>
            <person name="Ruiz-Duenas F.J."/>
            <person name="Chevret D."/>
            <person name="Hainaut M."/>
            <person name="Lin J."/>
            <person name="Wang M."/>
            <person name="Pangilinan J."/>
            <person name="Lipzen A."/>
            <person name="Lesage-Meessen L."/>
            <person name="Navarro D."/>
            <person name="Riley R."/>
            <person name="Grigoriev I.V."/>
            <person name="Zhou S."/>
            <person name="Raouche S."/>
            <person name="Rosso M.N."/>
        </authorList>
    </citation>
    <scope>NUCLEOTIDE SEQUENCE [LARGE SCALE GENOMIC DNA]</scope>
    <source>
        <strain evidence="2 3">BRFM 1820</strain>
    </source>
</reference>
<evidence type="ECO:0000313" key="3">
    <source>
        <dbReference type="Proteomes" id="UP000256964"/>
    </source>
</evidence>
<sequence>MYISWPTSHNFLLPLLRPPPPPLRTTNISSLSHSPLDAMGNCFGKQIDDTVVTPYPLFHPEPCQPASTPSLNEVRHTSSTTRLVTRPQSSRSRSQAYPDSRGKPSTFNQELMGGASINKINTVNQGYRHV</sequence>
<dbReference type="AlphaFoldDB" id="A0A371D4Q4"/>
<accession>A0A371D4Q4</accession>
<feature type="compositionally biased region" description="Polar residues" evidence="1">
    <location>
        <begin position="65"/>
        <end position="109"/>
    </location>
</feature>
<feature type="region of interest" description="Disordered" evidence="1">
    <location>
        <begin position="62"/>
        <end position="110"/>
    </location>
</feature>
<evidence type="ECO:0000256" key="1">
    <source>
        <dbReference type="SAM" id="MobiDB-lite"/>
    </source>
</evidence>
<proteinExistence type="predicted"/>
<gene>
    <name evidence="2" type="ORF">OH76DRAFT_1405875</name>
</gene>
<dbReference type="EMBL" id="KZ857418">
    <property type="protein sequence ID" value="RDX47526.1"/>
    <property type="molecule type" value="Genomic_DNA"/>
</dbReference>
<protein>
    <submittedName>
        <fullName evidence="2">Uncharacterized protein</fullName>
    </submittedName>
</protein>
<dbReference type="Proteomes" id="UP000256964">
    <property type="component" value="Unassembled WGS sequence"/>
</dbReference>
<keyword evidence="3" id="KW-1185">Reference proteome</keyword>